<evidence type="ECO:0000313" key="2">
    <source>
        <dbReference type="EMBL" id="CCA60087.1"/>
    </source>
</evidence>
<protein>
    <submittedName>
        <fullName evidence="2">GAF domain-containing protein or Signal transduction response regulator</fullName>
    </submittedName>
</protein>
<dbReference type="Gene3D" id="3.30.450.40">
    <property type="match status" value="1"/>
</dbReference>
<dbReference type="HOGENOM" id="CLU_1895105_0_0_11"/>
<dbReference type="Proteomes" id="UP000006854">
    <property type="component" value="Chromosome"/>
</dbReference>
<accession>F2RIW1</accession>
<dbReference type="PATRIC" id="fig|953739.5.peg.2023"/>
<name>F2RIW1_STRVP</name>
<dbReference type="STRING" id="953739.SVEN_6801"/>
<feature type="compositionally biased region" description="Basic residues" evidence="1">
    <location>
        <begin position="110"/>
        <end position="134"/>
    </location>
</feature>
<dbReference type="InterPro" id="IPR029016">
    <property type="entry name" value="GAF-like_dom_sf"/>
</dbReference>
<feature type="compositionally biased region" description="Low complexity" evidence="1">
    <location>
        <begin position="92"/>
        <end position="109"/>
    </location>
</feature>
<sequence length="134" mass="14422">MELDGSELAAYRDGHPLAAAMPVIRELMGAYTTDGEHLLAVCDAAGRMMRVEGHRATLRKARTMNFAAGARWSKTAAGTNAPGTALTWGFARQAPLSRSPRSAPAGAGARRNRNRSRGCGLRRRSGRRWRGGAF</sequence>
<keyword evidence="3" id="KW-1185">Reference proteome</keyword>
<dbReference type="EMBL" id="FR845719">
    <property type="protein sequence ID" value="CCA60087.1"/>
    <property type="molecule type" value="Genomic_DNA"/>
</dbReference>
<reference evidence="2 3" key="1">
    <citation type="journal article" date="2011" name="BMC Genomics">
        <title>Genome-wide analysis of the role of GlnR in Streptomyces venezuelae provides new insights into global nitrogen regulation in actinomycetes.</title>
        <authorList>
            <person name="Pullan S.T."/>
            <person name="Bibb M.J."/>
            <person name="Merrick M."/>
        </authorList>
    </citation>
    <scope>NUCLEOTIDE SEQUENCE [LARGE SCALE GENOMIC DNA]</scope>
    <source>
        <strain evidence="2">ATCC 10712</strain>
    </source>
</reference>
<evidence type="ECO:0000313" key="3">
    <source>
        <dbReference type="Proteomes" id="UP000006854"/>
    </source>
</evidence>
<dbReference type="AlphaFoldDB" id="F2RIW1"/>
<organism evidence="2 3">
    <name type="scientific">Streptomyces venezuelae (strain ATCC 10712 / CBS 650.69 / DSM 40230 / JCM 4526 / NBRC 13096 / PD 04745)</name>
    <dbReference type="NCBI Taxonomy" id="953739"/>
    <lineage>
        <taxon>Bacteria</taxon>
        <taxon>Bacillati</taxon>
        <taxon>Actinomycetota</taxon>
        <taxon>Actinomycetes</taxon>
        <taxon>Kitasatosporales</taxon>
        <taxon>Streptomycetaceae</taxon>
        <taxon>Streptomyces</taxon>
    </lineage>
</organism>
<dbReference type="KEGG" id="sve:SVEN_6801"/>
<dbReference type="eggNOG" id="COG3284">
    <property type="taxonomic scope" value="Bacteria"/>
</dbReference>
<feature type="region of interest" description="Disordered" evidence="1">
    <location>
        <begin position="92"/>
        <end position="134"/>
    </location>
</feature>
<gene>
    <name evidence="2" type="ordered locus">SVEN_6801</name>
</gene>
<evidence type="ECO:0000256" key="1">
    <source>
        <dbReference type="SAM" id="MobiDB-lite"/>
    </source>
</evidence>
<proteinExistence type="predicted"/>